<feature type="compositionally biased region" description="Polar residues" evidence="1">
    <location>
        <begin position="62"/>
        <end position="72"/>
    </location>
</feature>
<feature type="region of interest" description="Disordered" evidence="1">
    <location>
        <begin position="57"/>
        <end position="76"/>
    </location>
</feature>
<gene>
    <name evidence="2" type="ORF">E2C01_049092</name>
</gene>
<evidence type="ECO:0000313" key="2">
    <source>
        <dbReference type="EMBL" id="MPC55161.1"/>
    </source>
</evidence>
<accession>A0A5B7G5A7</accession>
<reference evidence="2 3" key="1">
    <citation type="submission" date="2019-05" db="EMBL/GenBank/DDBJ databases">
        <title>Another draft genome of Portunus trituberculatus and its Hox gene families provides insights of decapod evolution.</title>
        <authorList>
            <person name="Jeong J.-H."/>
            <person name="Song I."/>
            <person name="Kim S."/>
            <person name="Choi T."/>
            <person name="Kim D."/>
            <person name="Ryu S."/>
            <person name="Kim W."/>
        </authorList>
    </citation>
    <scope>NUCLEOTIDE SEQUENCE [LARGE SCALE GENOMIC DNA]</scope>
    <source>
        <tissue evidence="2">Muscle</tissue>
    </source>
</reference>
<dbReference type="EMBL" id="VSRR010012936">
    <property type="protein sequence ID" value="MPC55161.1"/>
    <property type="molecule type" value="Genomic_DNA"/>
</dbReference>
<sequence length="169" mass="18781">MASWLRCSLIPRVDSLGRERWLTNSAKSHTSRSGPRSLSLSGRELPVTSRVSHTYGVKSHTSRVASAPSTNEDAPPRWLDTITHTLGANFHTWWPIRCRCCDSGEITSIVIVQLRLRTNHHLMFCTQLARRRAVVSTALPLSLSLPGHLDLPTPPRGAGRPGTRRFVLS</sequence>
<evidence type="ECO:0000256" key="1">
    <source>
        <dbReference type="SAM" id="MobiDB-lite"/>
    </source>
</evidence>
<name>A0A5B7G5A7_PORTR</name>
<comment type="caution">
    <text evidence="2">The sequence shown here is derived from an EMBL/GenBank/DDBJ whole genome shotgun (WGS) entry which is preliminary data.</text>
</comment>
<dbReference type="Proteomes" id="UP000324222">
    <property type="component" value="Unassembled WGS sequence"/>
</dbReference>
<keyword evidence="3" id="KW-1185">Reference proteome</keyword>
<evidence type="ECO:0000313" key="3">
    <source>
        <dbReference type="Proteomes" id="UP000324222"/>
    </source>
</evidence>
<dbReference type="AlphaFoldDB" id="A0A5B7G5A7"/>
<organism evidence="2 3">
    <name type="scientific">Portunus trituberculatus</name>
    <name type="common">Swimming crab</name>
    <name type="synonym">Neptunus trituberculatus</name>
    <dbReference type="NCBI Taxonomy" id="210409"/>
    <lineage>
        <taxon>Eukaryota</taxon>
        <taxon>Metazoa</taxon>
        <taxon>Ecdysozoa</taxon>
        <taxon>Arthropoda</taxon>
        <taxon>Crustacea</taxon>
        <taxon>Multicrustacea</taxon>
        <taxon>Malacostraca</taxon>
        <taxon>Eumalacostraca</taxon>
        <taxon>Eucarida</taxon>
        <taxon>Decapoda</taxon>
        <taxon>Pleocyemata</taxon>
        <taxon>Brachyura</taxon>
        <taxon>Eubrachyura</taxon>
        <taxon>Portunoidea</taxon>
        <taxon>Portunidae</taxon>
        <taxon>Portuninae</taxon>
        <taxon>Portunus</taxon>
    </lineage>
</organism>
<proteinExistence type="predicted"/>
<protein>
    <submittedName>
        <fullName evidence="2">Uncharacterized protein</fullName>
    </submittedName>
</protein>